<feature type="coiled-coil region" evidence="1">
    <location>
        <begin position="180"/>
        <end position="210"/>
    </location>
</feature>
<evidence type="ECO:0000259" key="2">
    <source>
        <dbReference type="Pfam" id="PF13514"/>
    </source>
</evidence>
<feature type="coiled-coil region" evidence="1">
    <location>
        <begin position="945"/>
        <end position="972"/>
    </location>
</feature>
<dbReference type="Gene3D" id="3.40.50.300">
    <property type="entry name" value="P-loop containing nucleotide triphosphate hydrolases"/>
    <property type="match status" value="2"/>
</dbReference>
<dbReference type="InterPro" id="IPR038734">
    <property type="entry name" value="YhaN_AAA"/>
</dbReference>
<dbReference type="InterPro" id="IPR027417">
    <property type="entry name" value="P-loop_NTPase"/>
</dbReference>
<dbReference type="AlphaFoldDB" id="A0A653A8K8"/>
<feature type="coiled-coil region" evidence="1">
    <location>
        <begin position="282"/>
        <end position="309"/>
    </location>
</feature>
<dbReference type="PANTHER" id="PTHR41259">
    <property type="entry name" value="DOUBLE-STRAND BREAK REPAIR RAD50 ATPASE, PUTATIVE-RELATED"/>
    <property type="match status" value="1"/>
</dbReference>
<dbReference type="EMBL" id="UPXX01000027">
    <property type="protein sequence ID" value="VBB44416.1"/>
    <property type="molecule type" value="Genomic_DNA"/>
</dbReference>
<accession>A0A653A8K8</accession>
<reference evidence="3" key="1">
    <citation type="submission" date="2018-07" db="EMBL/GenBank/DDBJ databases">
        <authorList>
            <consortium name="Genoscope - CEA"/>
            <person name="William W."/>
        </authorList>
    </citation>
    <scope>NUCLEOTIDE SEQUENCE</scope>
    <source>
        <strain evidence="3">IK1</strain>
    </source>
</reference>
<proteinExistence type="predicted"/>
<name>A0A653A8K8_UNCDX</name>
<feature type="coiled-coil region" evidence="1">
    <location>
        <begin position="492"/>
        <end position="526"/>
    </location>
</feature>
<dbReference type="PANTHER" id="PTHR41259:SF1">
    <property type="entry name" value="DOUBLE-STRAND BREAK REPAIR RAD50 ATPASE, PUTATIVE-RELATED"/>
    <property type="match status" value="1"/>
</dbReference>
<gene>
    <name evidence="3" type="ORF">TRIP_B330522</name>
</gene>
<sequence length="1167" mass="131354">MKIDVLRLRAFGPFTDKLVDLSGDDFGLHILFGPNEAGKSTALRAMLGLLYGFGHKVEDAWLHDYKNLEVGGSLRLSDGSLLNLTRYKRRKNDLIDDETGKPVEQFQLDAVLGKMDRQAFEHAFGISHQSLRQGVESVLAAGGELGHALFAATSGLNILRQVMAGLDEKQDNLFRPRAQKAVINADLAEIERLNKELRSASASRQQWKKMKERLDELCAREAGAADRLEAMSSEISLLSRHRDALKHVTRRDELQKALADLGPVPDLVEDFGQRRVEAQVKMRTAELGEQNLRQELAEIEQSLETLTYDDDIISHAKIIEALAKQVGIHTTALADMKKLRGEIHRHQESAQGHIRLLRAGLTLEGIEDLRLSTADKSRIQRLGNRFAKLEEASGRAETDLQGAKAHLAAAKEDLDVLERPKETSSLEDSLDRAGGLGKIEEQLSHAQLEYRSALEQAEADLSALGLWSGELDALEKLAIPSAETMRGFETAFLELDQGIEDLKKEAARQNAELKKKQKALLDLTESGDLPSVEDLLSHRGMRERGWRSVRSVWLEEGEADQGFIDAVSSGSDLAGAYEKAVSIADETADILRRDAEDVARAQALKSAVQDLRDAVVANVRLQEAREKGRAVRWDEWEALWRPLDIAPLKPREMQAWAAKAEEIRRSALECRRKRMTAMQLKIDMERMAGELAARLKELNVPLPTAFDYTVLLDLARRTRRENDWLVKERERRESEIAGYERQINDSLQRKEECERDLKTWAAQWTQVVGKLGFSAGATPEDVNDFVLALDQVFGELEKARDKRQRIDGMQSNYEKYAIRVRDLLDKTAADLLAAEATEAITELNDRLTAEQSRFRDRKRFEEERRKKHAELLTIRNDLAAEREKLRLLCEEAQTDAPDRLPEIEKRAASKARLMVDLDTANERLAELASGQEFAAFVAEVQAHDPDELTARLARLNQEKSALQQEQKKWVEEIVLQRKELEAIGGESRAADIAERVAGLAGKVEADVEHYIRLKLSSLILARAIERYRQKNQSPVLDAAGRYFRTMTRGAFEGLRADYDEQGEPVIKALRPDGRTLMVHEMSDGSRDQLFLSLRMGGLEKHIKTSGPMPFIVDDVLVHFDDDRSAAALASMACLARNTQIIFFTHHQHLVDLAKATLRNGILHVHNL</sequence>
<dbReference type="Pfam" id="PF13514">
    <property type="entry name" value="AAA_27"/>
    <property type="match status" value="1"/>
</dbReference>
<feature type="coiled-coil region" evidence="1">
    <location>
        <begin position="833"/>
        <end position="895"/>
    </location>
</feature>
<protein>
    <recommendedName>
        <fullName evidence="2">YhaN AAA domain-containing protein</fullName>
    </recommendedName>
</protein>
<keyword evidence="1" id="KW-0175">Coiled coil</keyword>
<feature type="coiled-coil region" evidence="1">
    <location>
        <begin position="729"/>
        <end position="756"/>
    </location>
</feature>
<feature type="domain" description="YhaN AAA" evidence="2">
    <location>
        <begin position="1"/>
        <end position="207"/>
    </location>
</feature>
<evidence type="ECO:0000313" key="3">
    <source>
        <dbReference type="EMBL" id="VBB44416.1"/>
    </source>
</evidence>
<organism evidence="3">
    <name type="scientific">Uncultured Desulfatiglans sp</name>
    <dbReference type="NCBI Taxonomy" id="1748965"/>
    <lineage>
        <taxon>Bacteria</taxon>
        <taxon>Pseudomonadati</taxon>
        <taxon>Thermodesulfobacteriota</taxon>
        <taxon>Desulfobacteria</taxon>
        <taxon>Desulfatiglandales</taxon>
        <taxon>Desulfatiglandaceae</taxon>
        <taxon>Desulfatiglans</taxon>
        <taxon>environmental samples</taxon>
    </lineage>
</organism>
<dbReference type="SUPFAM" id="SSF52540">
    <property type="entry name" value="P-loop containing nucleoside triphosphate hydrolases"/>
    <property type="match status" value="1"/>
</dbReference>
<evidence type="ECO:0000256" key="1">
    <source>
        <dbReference type="SAM" id="Coils"/>
    </source>
</evidence>